<gene>
    <name evidence="2" type="ORF">EAG_12007</name>
    <name evidence="1" type="ORF">EAG_16160</name>
</gene>
<feature type="non-terminal residue" evidence="2">
    <location>
        <position position="1"/>
    </location>
</feature>
<protein>
    <recommendedName>
        <fullName evidence="4">Histone-lysine N-methyltransferase SETMAR</fullName>
    </recommendedName>
</protein>
<dbReference type="EMBL" id="GL441565">
    <property type="protein sequence ID" value="EFN64612.1"/>
    <property type="molecule type" value="Genomic_DNA"/>
</dbReference>
<sequence>RSYYTEGIKKLEHRWSKCIELKGDYVEK</sequence>
<proteinExistence type="predicted"/>
<dbReference type="Proteomes" id="UP000000311">
    <property type="component" value="Unassembled WGS sequence"/>
</dbReference>
<dbReference type="AlphaFoldDB" id="E2AA89"/>
<evidence type="ECO:0000313" key="1">
    <source>
        <dbReference type="EMBL" id="EFN64612.1"/>
    </source>
</evidence>
<keyword evidence="3" id="KW-1185">Reference proteome</keyword>
<evidence type="ECO:0000313" key="3">
    <source>
        <dbReference type="Proteomes" id="UP000000311"/>
    </source>
</evidence>
<organism evidence="3">
    <name type="scientific">Camponotus floridanus</name>
    <name type="common">Florida carpenter ant</name>
    <dbReference type="NCBI Taxonomy" id="104421"/>
    <lineage>
        <taxon>Eukaryota</taxon>
        <taxon>Metazoa</taxon>
        <taxon>Ecdysozoa</taxon>
        <taxon>Arthropoda</taxon>
        <taxon>Hexapoda</taxon>
        <taxon>Insecta</taxon>
        <taxon>Pterygota</taxon>
        <taxon>Neoptera</taxon>
        <taxon>Endopterygota</taxon>
        <taxon>Hymenoptera</taxon>
        <taxon>Apocrita</taxon>
        <taxon>Aculeata</taxon>
        <taxon>Formicoidea</taxon>
        <taxon>Formicidae</taxon>
        <taxon>Formicinae</taxon>
        <taxon>Camponotus</taxon>
    </lineage>
</organism>
<reference evidence="2 3" key="1">
    <citation type="journal article" date="2010" name="Science">
        <title>Genomic comparison of the ants Camponotus floridanus and Harpegnathos saltator.</title>
        <authorList>
            <person name="Bonasio R."/>
            <person name="Zhang G."/>
            <person name="Ye C."/>
            <person name="Mutti N.S."/>
            <person name="Fang X."/>
            <person name="Qin N."/>
            <person name="Donahue G."/>
            <person name="Yang P."/>
            <person name="Li Q."/>
            <person name="Li C."/>
            <person name="Zhang P."/>
            <person name="Huang Z."/>
            <person name="Berger S.L."/>
            <person name="Reinberg D."/>
            <person name="Wang J."/>
            <person name="Liebig J."/>
        </authorList>
    </citation>
    <scope>NUCLEOTIDE SEQUENCE [LARGE SCALE GENOMIC DNA]</scope>
    <source>
        <strain evidence="3">C129</strain>
    </source>
</reference>
<evidence type="ECO:0008006" key="4">
    <source>
        <dbReference type="Google" id="ProtNLM"/>
    </source>
</evidence>
<dbReference type="EMBL" id="GL438030">
    <property type="protein sequence ID" value="EFN69669.1"/>
    <property type="molecule type" value="Genomic_DNA"/>
</dbReference>
<feature type="non-terminal residue" evidence="2">
    <location>
        <position position="28"/>
    </location>
</feature>
<name>E2AA89_CAMFO</name>
<accession>E2AA89</accession>
<evidence type="ECO:0000313" key="2">
    <source>
        <dbReference type="EMBL" id="EFN69669.1"/>
    </source>
</evidence>